<accession>A0A4C1WMG1</accession>
<sequence length="93" mass="10437">MVLPCCSQLGCITMENENELAGPVKYHIKYRCEITASAVSFVQLLKVPVGHSPFKFPFALRKKDGGNIIQVKIQLGLVFPWLTTLPFGSRRRC</sequence>
<name>A0A4C1WMG1_EUMVA</name>
<dbReference type="Proteomes" id="UP000299102">
    <property type="component" value="Unassembled WGS sequence"/>
</dbReference>
<keyword evidence="2" id="KW-1185">Reference proteome</keyword>
<comment type="caution">
    <text evidence="1">The sequence shown here is derived from an EMBL/GenBank/DDBJ whole genome shotgun (WGS) entry which is preliminary data.</text>
</comment>
<protein>
    <submittedName>
        <fullName evidence="1">Uncharacterized protein</fullName>
    </submittedName>
</protein>
<gene>
    <name evidence="1" type="ORF">EVAR_87598_1</name>
</gene>
<evidence type="ECO:0000313" key="2">
    <source>
        <dbReference type="Proteomes" id="UP000299102"/>
    </source>
</evidence>
<dbReference type="AlphaFoldDB" id="A0A4C1WMG1"/>
<proteinExistence type="predicted"/>
<evidence type="ECO:0000313" key="1">
    <source>
        <dbReference type="EMBL" id="GBP52213.1"/>
    </source>
</evidence>
<reference evidence="1 2" key="1">
    <citation type="journal article" date="2019" name="Commun. Biol.">
        <title>The bagworm genome reveals a unique fibroin gene that provides high tensile strength.</title>
        <authorList>
            <person name="Kono N."/>
            <person name="Nakamura H."/>
            <person name="Ohtoshi R."/>
            <person name="Tomita M."/>
            <person name="Numata K."/>
            <person name="Arakawa K."/>
        </authorList>
    </citation>
    <scope>NUCLEOTIDE SEQUENCE [LARGE SCALE GENOMIC DNA]</scope>
</reference>
<dbReference type="EMBL" id="BGZK01000597">
    <property type="protein sequence ID" value="GBP52213.1"/>
    <property type="molecule type" value="Genomic_DNA"/>
</dbReference>
<organism evidence="1 2">
    <name type="scientific">Eumeta variegata</name>
    <name type="common">Bagworm moth</name>
    <name type="synonym">Eumeta japonica</name>
    <dbReference type="NCBI Taxonomy" id="151549"/>
    <lineage>
        <taxon>Eukaryota</taxon>
        <taxon>Metazoa</taxon>
        <taxon>Ecdysozoa</taxon>
        <taxon>Arthropoda</taxon>
        <taxon>Hexapoda</taxon>
        <taxon>Insecta</taxon>
        <taxon>Pterygota</taxon>
        <taxon>Neoptera</taxon>
        <taxon>Endopterygota</taxon>
        <taxon>Lepidoptera</taxon>
        <taxon>Glossata</taxon>
        <taxon>Ditrysia</taxon>
        <taxon>Tineoidea</taxon>
        <taxon>Psychidae</taxon>
        <taxon>Oiketicinae</taxon>
        <taxon>Eumeta</taxon>
    </lineage>
</organism>